<accession>A0ABQ8JKB9</accession>
<proteinExistence type="predicted"/>
<evidence type="ECO:0000313" key="2">
    <source>
        <dbReference type="EMBL" id="KAH9423046.1"/>
    </source>
</evidence>
<keyword evidence="1" id="KW-0732">Signal</keyword>
<evidence type="ECO:0000256" key="1">
    <source>
        <dbReference type="SAM" id="SignalP"/>
    </source>
</evidence>
<keyword evidence="3" id="KW-1185">Reference proteome</keyword>
<name>A0ABQ8JKB9_DERPT</name>
<feature type="chain" id="PRO_5045481892" evidence="1">
    <location>
        <begin position="22"/>
        <end position="63"/>
    </location>
</feature>
<reference evidence="2 3" key="1">
    <citation type="journal article" date="2018" name="J. Allergy Clin. Immunol.">
        <title>High-quality assembly of Dermatophagoides pteronyssinus genome and transcriptome reveals a wide range of novel allergens.</title>
        <authorList>
            <person name="Liu X.Y."/>
            <person name="Yang K.Y."/>
            <person name="Wang M.Q."/>
            <person name="Kwok J.S."/>
            <person name="Zeng X."/>
            <person name="Yang Z."/>
            <person name="Xiao X.J."/>
            <person name="Lau C.P."/>
            <person name="Li Y."/>
            <person name="Huang Z.M."/>
            <person name="Ba J.G."/>
            <person name="Yim A.K."/>
            <person name="Ouyang C.Y."/>
            <person name="Ngai S.M."/>
            <person name="Chan T.F."/>
            <person name="Leung E.L."/>
            <person name="Liu L."/>
            <person name="Liu Z.G."/>
            <person name="Tsui S.K."/>
        </authorList>
    </citation>
    <scope>NUCLEOTIDE SEQUENCE [LARGE SCALE GENOMIC DNA]</scope>
    <source>
        <strain evidence="2">Derp</strain>
    </source>
</reference>
<comment type="caution">
    <text evidence="2">The sequence shown here is derived from an EMBL/GenBank/DDBJ whole genome shotgun (WGS) entry which is preliminary data.</text>
</comment>
<feature type="signal peptide" evidence="1">
    <location>
        <begin position="1"/>
        <end position="21"/>
    </location>
</feature>
<reference evidence="2 3" key="2">
    <citation type="journal article" date="2022" name="Mol. Biol. Evol.">
        <title>Comparative Genomics Reveals Insights into the Divergent Evolution of Astigmatic Mites and Household Pest Adaptations.</title>
        <authorList>
            <person name="Xiong Q."/>
            <person name="Wan A.T."/>
            <person name="Liu X."/>
            <person name="Fung C.S."/>
            <person name="Xiao X."/>
            <person name="Malainual N."/>
            <person name="Hou J."/>
            <person name="Wang L."/>
            <person name="Wang M."/>
            <person name="Yang K.Y."/>
            <person name="Cui Y."/>
            <person name="Leung E.L."/>
            <person name="Nong W."/>
            <person name="Shin S.K."/>
            <person name="Au S.W."/>
            <person name="Jeong K.Y."/>
            <person name="Chew F.T."/>
            <person name="Hui J.H."/>
            <person name="Leung T.F."/>
            <person name="Tungtrongchitr A."/>
            <person name="Zhong N."/>
            <person name="Liu Z."/>
            <person name="Tsui S.K."/>
        </authorList>
    </citation>
    <scope>NUCLEOTIDE SEQUENCE [LARGE SCALE GENOMIC DNA]</scope>
    <source>
        <strain evidence="2">Derp</strain>
    </source>
</reference>
<gene>
    <name evidence="2" type="ORF">DERP_007638</name>
</gene>
<organism evidence="2 3">
    <name type="scientific">Dermatophagoides pteronyssinus</name>
    <name type="common">European house dust mite</name>
    <dbReference type="NCBI Taxonomy" id="6956"/>
    <lineage>
        <taxon>Eukaryota</taxon>
        <taxon>Metazoa</taxon>
        <taxon>Ecdysozoa</taxon>
        <taxon>Arthropoda</taxon>
        <taxon>Chelicerata</taxon>
        <taxon>Arachnida</taxon>
        <taxon>Acari</taxon>
        <taxon>Acariformes</taxon>
        <taxon>Sarcoptiformes</taxon>
        <taxon>Astigmata</taxon>
        <taxon>Psoroptidia</taxon>
        <taxon>Analgoidea</taxon>
        <taxon>Pyroglyphidae</taxon>
        <taxon>Dermatophagoidinae</taxon>
        <taxon>Dermatophagoides</taxon>
    </lineage>
</organism>
<dbReference type="Proteomes" id="UP000887458">
    <property type="component" value="Unassembled WGS sequence"/>
</dbReference>
<evidence type="ECO:0000313" key="3">
    <source>
        <dbReference type="Proteomes" id="UP000887458"/>
    </source>
</evidence>
<protein>
    <submittedName>
        <fullName evidence="2">Uncharacterized protein</fullName>
    </submittedName>
</protein>
<dbReference type="EMBL" id="NJHN03000034">
    <property type="protein sequence ID" value="KAH9423046.1"/>
    <property type="molecule type" value="Genomic_DNA"/>
</dbReference>
<sequence>MSHGCQSRLLFLLLNIKQLSSKISFLEHKEEMLKQIHIYIKQIHDSNTNGQKKRSNQNFLQLV</sequence>